<dbReference type="AlphaFoldDB" id="A0AA45C717"/>
<evidence type="ECO:0000313" key="2">
    <source>
        <dbReference type="Proteomes" id="UP000245921"/>
    </source>
</evidence>
<proteinExistence type="predicted"/>
<accession>A0AA45C717</accession>
<dbReference type="EMBL" id="QGGI01000007">
    <property type="protein sequence ID" value="PWJ95102.1"/>
    <property type="molecule type" value="Genomic_DNA"/>
</dbReference>
<dbReference type="Proteomes" id="UP000245921">
    <property type="component" value="Unassembled WGS sequence"/>
</dbReference>
<comment type="caution">
    <text evidence="1">The sequence shown here is derived from an EMBL/GenBank/DDBJ whole genome shotgun (WGS) entry which is preliminary data.</text>
</comment>
<sequence length="222" mass="25839">MELNLSKRNLIVSLPENTLEYALEAEKMGADAVKLHINVKHRVTKKIHDSWNSIKNETQRIINTLNIPVGIVPGAELMCSKQDIKEFEDFKLDFLDCYIEYYPIWMNNTKLKKMFAINYDDDLELIKEIEHFNPDIIEASIINPSEYGKNYTIKDILKFKKIISNTKLPVYIPSQKIMEYDDLKEFIKIGAKGFIIGPIVTTTEIKTFSKKIFEIKNCIEKL</sequence>
<dbReference type="SUPFAM" id="SSF51391">
    <property type="entry name" value="Thiamin phosphate synthase"/>
    <property type="match status" value="1"/>
</dbReference>
<dbReference type="InterPro" id="IPR036206">
    <property type="entry name" value="ThiamineP_synth_sf"/>
</dbReference>
<name>A0AA45C717_9BACT</name>
<evidence type="ECO:0000313" key="1">
    <source>
        <dbReference type="EMBL" id="PWJ95102.1"/>
    </source>
</evidence>
<keyword evidence="2" id="KW-1185">Reference proteome</keyword>
<reference evidence="1 2" key="1">
    <citation type="submission" date="2018-05" db="EMBL/GenBank/DDBJ databases">
        <title>Genomic Encyclopedia of Type Strains, Phase IV (KMG-IV): sequencing the most valuable type-strain genomes for metagenomic binning, comparative biology and taxonomic classification.</title>
        <authorList>
            <person name="Goeker M."/>
        </authorList>
    </citation>
    <scope>NUCLEOTIDE SEQUENCE [LARGE SCALE GENOMIC DNA]</scope>
    <source>
        <strain evidence="1 2">DSM 24906</strain>
    </source>
</reference>
<dbReference type="RefSeq" id="WP_109604637.1">
    <property type="nucleotide sequence ID" value="NZ_QGGI01000007.1"/>
</dbReference>
<organism evidence="1 2">
    <name type="scientific">Oceanotoga teriensis</name>
    <dbReference type="NCBI Taxonomy" id="515440"/>
    <lineage>
        <taxon>Bacteria</taxon>
        <taxon>Thermotogati</taxon>
        <taxon>Thermotogota</taxon>
        <taxon>Thermotogae</taxon>
        <taxon>Petrotogales</taxon>
        <taxon>Petrotogaceae</taxon>
        <taxon>Oceanotoga</taxon>
    </lineage>
</organism>
<protein>
    <submittedName>
        <fullName evidence="1">Uncharacterized protein</fullName>
    </submittedName>
</protein>
<gene>
    <name evidence="1" type="ORF">C7380_10757</name>
</gene>